<evidence type="ECO:0000313" key="2">
    <source>
        <dbReference type="Proteomes" id="UP001195422"/>
    </source>
</evidence>
<dbReference type="Proteomes" id="UP001195422">
    <property type="component" value="Unassembled WGS sequence"/>
</dbReference>
<comment type="caution">
    <text evidence="1">The sequence shown here is derived from an EMBL/GenBank/DDBJ whole genome shotgun (WGS) entry which is preliminary data.</text>
</comment>
<gene>
    <name evidence="1" type="ORF">JOF39_001989</name>
</gene>
<name>A0ABS4XT59_GLUPR</name>
<proteinExistence type="predicted"/>
<accession>A0ABS4XT59</accession>
<evidence type="ECO:0000313" key="1">
    <source>
        <dbReference type="EMBL" id="MBP2398908.1"/>
    </source>
</evidence>
<protein>
    <recommendedName>
        <fullName evidence="3">Phage tail protein</fullName>
    </recommendedName>
</protein>
<sequence length="221" mass="23770">MTAQTWGAFQSANENAKGVRKTLGAALFLAPEDAAVPGELVDATGLLINELPAGYLAVGLLSPDGINHERETDSEGVPALGHLSPIREDVTGDTRSITFTALETVRANVVALVEGITLPEVSAAGLVRYSVPDFPQNKFYRCVAITFDGSITEPWFESKFYPRVSVTSFPSEAWTQSDARSFEIGLKAYPDSELGYIKDEQKGGLGFKKNAEALGWEIATP</sequence>
<dbReference type="EMBL" id="JAGIOJ010000001">
    <property type="protein sequence ID" value="MBP2398908.1"/>
    <property type="molecule type" value="Genomic_DNA"/>
</dbReference>
<keyword evidence="2" id="KW-1185">Reference proteome</keyword>
<reference evidence="1 2" key="1">
    <citation type="submission" date="2021-03" db="EMBL/GenBank/DDBJ databases">
        <title>Sequencing the genomes of 1000 actinobacteria strains.</title>
        <authorList>
            <person name="Klenk H.-P."/>
        </authorList>
    </citation>
    <scope>NUCLEOTIDE SEQUENCE [LARGE SCALE GENOMIC DNA]</scope>
    <source>
        <strain evidence="1 2">DSM 20168</strain>
    </source>
</reference>
<dbReference type="RefSeq" id="WP_188947673.1">
    <property type="nucleotide sequence ID" value="NZ_BMPH01000003.1"/>
</dbReference>
<evidence type="ECO:0008006" key="3">
    <source>
        <dbReference type="Google" id="ProtNLM"/>
    </source>
</evidence>
<organism evidence="1 2">
    <name type="scientific">Glutamicibacter protophormiae</name>
    <name type="common">Brevibacterium protophormiae</name>
    <dbReference type="NCBI Taxonomy" id="37930"/>
    <lineage>
        <taxon>Bacteria</taxon>
        <taxon>Bacillati</taxon>
        <taxon>Actinomycetota</taxon>
        <taxon>Actinomycetes</taxon>
        <taxon>Micrococcales</taxon>
        <taxon>Micrococcaceae</taxon>
        <taxon>Glutamicibacter</taxon>
    </lineage>
</organism>